<accession>A0A399NXC7</accession>
<dbReference type="AlphaFoldDB" id="A0A399NXC7"/>
<protein>
    <submittedName>
        <fullName evidence="5">Pectin esterase</fullName>
    </submittedName>
</protein>
<dbReference type="SUPFAM" id="SSF51126">
    <property type="entry name" value="Pectin lyase-like"/>
    <property type="match status" value="1"/>
</dbReference>
<dbReference type="GO" id="GO:0042545">
    <property type="term" value="P:cell wall modification"/>
    <property type="evidence" value="ECO:0007669"/>
    <property type="project" value="InterPro"/>
</dbReference>
<keyword evidence="2" id="KW-0378">Hydrolase</keyword>
<evidence type="ECO:0000256" key="3">
    <source>
        <dbReference type="ARBA" id="ARBA00023085"/>
    </source>
</evidence>
<evidence type="ECO:0000313" key="5">
    <source>
        <dbReference type="EMBL" id="RII98497.1"/>
    </source>
</evidence>
<comment type="caution">
    <text evidence="5">The sequence shown here is derived from an EMBL/GenBank/DDBJ whole genome shotgun (WGS) entry which is preliminary data.</text>
</comment>
<proteinExistence type="inferred from homology"/>
<dbReference type="GO" id="GO:0030599">
    <property type="term" value="F:pectinesterase activity"/>
    <property type="evidence" value="ECO:0007669"/>
    <property type="project" value="InterPro"/>
</dbReference>
<gene>
    <name evidence="5" type="ORF">DZF97_16495</name>
</gene>
<evidence type="ECO:0000256" key="1">
    <source>
        <dbReference type="ARBA" id="ARBA00008891"/>
    </source>
</evidence>
<dbReference type="PANTHER" id="PTHR31321">
    <property type="entry name" value="ACYL-COA THIOESTER HYDROLASE YBHC-RELATED"/>
    <property type="match status" value="1"/>
</dbReference>
<sequence length="121" mass="12879">EIGPNNTQAVALRALGDRQTYRHVRLLGAQDTLNADASGTITADGTGYPRQYYVDSYIAGNVDFVFGRAAAVFDRVTIHATTRNGGTVFAPSTASKSRGYLVVDSRITADNDAPTMALGRP</sequence>
<dbReference type="EMBL" id="QWED01000895">
    <property type="protein sequence ID" value="RII98497.1"/>
    <property type="molecule type" value="Genomic_DNA"/>
</dbReference>
<evidence type="ECO:0000256" key="2">
    <source>
        <dbReference type="ARBA" id="ARBA00022801"/>
    </source>
</evidence>
<evidence type="ECO:0000313" key="6">
    <source>
        <dbReference type="Proteomes" id="UP000265361"/>
    </source>
</evidence>
<dbReference type="Proteomes" id="UP000265361">
    <property type="component" value="Unassembled WGS sequence"/>
</dbReference>
<dbReference type="Pfam" id="PF01095">
    <property type="entry name" value="Pectinesterase"/>
    <property type="match status" value="1"/>
</dbReference>
<dbReference type="PANTHER" id="PTHR31321:SF57">
    <property type="entry name" value="PECTINESTERASE 53-RELATED"/>
    <property type="match status" value="1"/>
</dbReference>
<dbReference type="Gene3D" id="2.160.20.10">
    <property type="entry name" value="Single-stranded right-handed beta-helix, Pectin lyase-like"/>
    <property type="match status" value="1"/>
</dbReference>
<evidence type="ECO:0000259" key="4">
    <source>
        <dbReference type="Pfam" id="PF01095"/>
    </source>
</evidence>
<feature type="domain" description="Pectinesterase catalytic" evidence="4">
    <location>
        <begin position="2"/>
        <end position="114"/>
    </location>
</feature>
<comment type="similarity">
    <text evidence="1">Belongs to the pectinesterase family.</text>
</comment>
<organism evidence="5 6">
    <name type="scientific">Clavibacter nebraskensis</name>
    <dbReference type="NCBI Taxonomy" id="31963"/>
    <lineage>
        <taxon>Bacteria</taxon>
        <taxon>Bacillati</taxon>
        <taxon>Actinomycetota</taxon>
        <taxon>Actinomycetes</taxon>
        <taxon>Micrococcales</taxon>
        <taxon>Microbacteriaceae</taxon>
        <taxon>Clavibacter</taxon>
    </lineage>
</organism>
<dbReference type="GO" id="GO:0009279">
    <property type="term" value="C:cell outer membrane"/>
    <property type="evidence" value="ECO:0007669"/>
    <property type="project" value="TreeGrafter"/>
</dbReference>
<feature type="non-terminal residue" evidence="5">
    <location>
        <position position="1"/>
    </location>
</feature>
<dbReference type="InterPro" id="IPR012334">
    <property type="entry name" value="Pectin_lyas_fold"/>
</dbReference>
<dbReference type="InterPro" id="IPR000070">
    <property type="entry name" value="Pectinesterase_cat"/>
</dbReference>
<keyword evidence="3" id="KW-0063">Aspartyl esterase</keyword>
<reference evidence="5 6" key="1">
    <citation type="submission" date="2018-08" db="EMBL/GenBank/DDBJ databases">
        <title>Genome Sequence of Clavibacter michiganensis Subspecies type strains, and the Atypical Peach-Colored Strains Isolated from Tomato.</title>
        <authorList>
            <person name="Osdaghi E."/>
            <person name="Portier P."/>
            <person name="Briand M."/>
            <person name="Jacques M.-A."/>
        </authorList>
    </citation>
    <scope>NUCLEOTIDE SEQUENCE [LARGE SCALE GENOMIC DNA]</scope>
    <source>
        <strain evidence="5 6">CFBP 7577</strain>
    </source>
</reference>
<dbReference type="InterPro" id="IPR011050">
    <property type="entry name" value="Pectin_lyase_fold/virulence"/>
</dbReference>
<name>A0A399NXC7_9MICO</name>